<evidence type="ECO:0000256" key="1">
    <source>
        <dbReference type="SAM" id="MobiDB-lite"/>
    </source>
</evidence>
<organism evidence="2 3">
    <name type="scientific">Paspalum notatum var. saurae</name>
    <dbReference type="NCBI Taxonomy" id="547442"/>
    <lineage>
        <taxon>Eukaryota</taxon>
        <taxon>Viridiplantae</taxon>
        <taxon>Streptophyta</taxon>
        <taxon>Embryophyta</taxon>
        <taxon>Tracheophyta</taxon>
        <taxon>Spermatophyta</taxon>
        <taxon>Magnoliopsida</taxon>
        <taxon>Liliopsida</taxon>
        <taxon>Poales</taxon>
        <taxon>Poaceae</taxon>
        <taxon>PACMAD clade</taxon>
        <taxon>Panicoideae</taxon>
        <taxon>Andropogonodae</taxon>
        <taxon>Paspaleae</taxon>
        <taxon>Paspalinae</taxon>
        <taxon>Paspalum</taxon>
    </lineage>
</organism>
<keyword evidence="3" id="KW-1185">Reference proteome</keyword>
<sequence length="103" mass="11393">MTRRRERTEQPEGAEAPLGWAEQPLGANNDSRFVRPGRKDAYEIIGFSTGVRISGKVGLEAEKNFRSSRCITLKSKSLCDRKPTRGGWLAVEKAQTLSSVEGL</sequence>
<feature type="region of interest" description="Disordered" evidence="1">
    <location>
        <begin position="1"/>
        <end position="30"/>
    </location>
</feature>
<feature type="non-terminal residue" evidence="2">
    <location>
        <position position="1"/>
    </location>
</feature>
<dbReference type="AlphaFoldDB" id="A0AAQ3WRQ1"/>
<proteinExistence type="predicted"/>
<protein>
    <submittedName>
        <fullName evidence="2">Uncharacterized protein</fullName>
    </submittedName>
</protein>
<name>A0AAQ3WRQ1_PASNO</name>
<dbReference type="Proteomes" id="UP001341281">
    <property type="component" value="Chromosome 04"/>
</dbReference>
<evidence type="ECO:0000313" key="2">
    <source>
        <dbReference type="EMBL" id="WVZ71577.1"/>
    </source>
</evidence>
<feature type="compositionally biased region" description="Basic and acidic residues" evidence="1">
    <location>
        <begin position="1"/>
        <end position="10"/>
    </location>
</feature>
<gene>
    <name evidence="2" type="ORF">U9M48_020149</name>
</gene>
<dbReference type="EMBL" id="CP144748">
    <property type="protein sequence ID" value="WVZ71577.1"/>
    <property type="molecule type" value="Genomic_DNA"/>
</dbReference>
<reference evidence="2 3" key="1">
    <citation type="submission" date="2024-02" db="EMBL/GenBank/DDBJ databases">
        <title>High-quality chromosome-scale genome assembly of Pensacola bahiagrass (Paspalum notatum Flugge var. saurae).</title>
        <authorList>
            <person name="Vega J.M."/>
            <person name="Podio M."/>
            <person name="Orjuela J."/>
            <person name="Siena L.A."/>
            <person name="Pessino S.C."/>
            <person name="Combes M.C."/>
            <person name="Mariac C."/>
            <person name="Albertini E."/>
            <person name="Pupilli F."/>
            <person name="Ortiz J.P.A."/>
            <person name="Leblanc O."/>
        </authorList>
    </citation>
    <scope>NUCLEOTIDE SEQUENCE [LARGE SCALE GENOMIC DNA]</scope>
    <source>
        <strain evidence="2">R1</strain>
        <tissue evidence="2">Leaf</tissue>
    </source>
</reference>
<accession>A0AAQ3WRQ1</accession>
<evidence type="ECO:0000313" key="3">
    <source>
        <dbReference type="Proteomes" id="UP001341281"/>
    </source>
</evidence>